<dbReference type="InterPro" id="IPR010380">
    <property type="entry name" value="DUF975"/>
</dbReference>
<dbReference type="Proteomes" id="UP000051155">
    <property type="component" value="Unassembled WGS sequence"/>
</dbReference>
<protein>
    <recommendedName>
        <fullName evidence="4">Integral membrane protein</fullName>
    </recommendedName>
</protein>
<dbReference type="Pfam" id="PF06161">
    <property type="entry name" value="DUF975"/>
    <property type="match status" value="1"/>
</dbReference>
<reference evidence="2 3" key="1">
    <citation type="journal article" date="2015" name="Genome Announc.">
        <title>Expanding the biotechnology potential of lactobacilli through comparative genomics of 213 strains and associated genera.</title>
        <authorList>
            <person name="Sun Z."/>
            <person name="Harris H.M."/>
            <person name="McCann A."/>
            <person name="Guo C."/>
            <person name="Argimon S."/>
            <person name="Zhang W."/>
            <person name="Yang X."/>
            <person name="Jeffery I.B."/>
            <person name="Cooney J.C."/>
            <person name="Kagawa T.F."/>
            <person name="Liu W."/>
            <person name="Song Y."/>
            <person name="Salvetti E."/>
            <person name="Wrobel A."/>
            <person name="Rasinkangas P."/>
            <person name="Parkhill J."/>
            <person name="Rea M.C."/>
            <person name="O'Sullivan O."/>
            <person name="Ritari J."/>
            <person name="Douillard F.P."/>
            <person name="Paul Ross R."/>
            <person name="Yang R."/>
            <person name="Briner A.E."/>
            <person name="Felis G.E."/>
            <person name="de Vos W.M."/>
            <person name="Barrangou R."/>
            <person name="Klaenhammer T.R."/>
            <person name="Caufield P.W."/>
            <person name="Cui Y."/>
            <person name="Zhang H."/>
            <person name="O'Toole P.W."/>
        </authorList>
    </citation>
    <scope>NUCLEOTIDE SEQUENCE [LARGE SCALE GENOMIC DNA]</scope>
    <source>
        <strain evidence="2 3">DSM 19971</strain>
    </source>
</reference>
<keyword evidence="1" id="KW-1133">Transmembrane helix</keyword>
<keyword evidence="3" id="KW-1185">Reference proteome</keyword>
<evidence type="ECO:0000313" key="3">
    <source>
        <dbReference type="Proteomes" id="UP000051155"/>
    </source>
</evidence>
<sequence length="272" mass="31035">MGMVREKKKERGKTLMKSRRELKNEVKELFRGNWGQAIKLTLIPVVFQILISMFVAIGALAVIYFISRYSSGSEMSTFSNTDSTATSGNGFGSPIAGLLMTMILVGINFTFLEWLRTKNADFKVLKGAFSVFSKRHFIAVLILYILISVFTLLWTLLFIIPGIIKSFSYSQAYLIYKDLSETDNEDTNYLDYITESRKLMDGHKFDFFILKLSFIGWDILAVLTLGIGYIWLTPYKTATYVAFYKDLVAKQRPDLSSKDNDNKDGKPIIVQY</sequence>
<evidence type="ECO:0008006" key="4">
    <source>
        <dbReference type="Google" id="ProtNLM"/>
    </source>
</evidence>
<dbReference type="EMBL" id="AZEG01000011">
    <property type="protein sequence ID" value="KRL37518.1"/>
    <property type="molecule type" value="Genomic_DNA"/>
</dbReference>
<keyword evidence="1" id="KW-0812">Transmembrane</keyword>
<dbReference type="PATRIC" id="fig|1423812.3.peg.410"/>
<comment type="caution">
    <text evidence="2">The sequence shown here is derived from an EMBL/GenBank/DDBJ whole genome shotgun (WGS) entry which is preliminary data.</text>
</comment>
<feature type="transmembrane region" description="Helical" evidence="1">
    <location>
        <begin position="208"/>
        <end position="232"/>
    </location>
</feature>
<evidence type="ECO:0000313" key="2">
    <source>
        <dbReference type="EMBL" id="KRL37518.1"/>
    </source>
</evidence>
<gene>
    <name evidence="2" type="ORF">FD20_GL000397</name>
</gene>
<name>A0A0R1PZ15_9LACO</name>
<proteinExistence type="predicted"/>
<feature type="transmembrane region" description="Helical" evidence="1">
    <location>
        <begin position="136"/>
        <end position="164"/>
    </location>
</feature>
<keyword evidence="1" id="KW-0472">Membrane</keyword>
<evidence type="ECO:0000256" key="1">
    <source>
        <dbReference type="SAM" id="Phobius"/>
    </source>
</evidence>
<dbReference type="PANTHER" id="PTHR40076:SF1">
    <property type="entry name" value="MEMBRANE PROTEIN"/>
    <property type="match status" value="1"/>
</dbReference>
<accession>A0A0R1PZ15</accession>
<feature type="transmembrane region" description="Helical" evidence="1">
    <location>
        <begin position="40"/>
        <end position="66"/>
    </location>
</feature>
<organism evidence="2 3">
    <name type="scientific">Liquorilactobacillus uvarum DSM 19971</name>
    <dbReference type="NCBI Taxonomy" id="1423812"/>
    <lineage>
        <taxon>Bacteria</taxon>
        <taxon>Bacillati</taxon>
        <taxon>Bacillota</taxon>
        <taxon>Bacilli</taxon>
        <taxon>Lactobacillales</taxon>
        <taxon>Lactobacillaceae</taxon>
        <taxon>Liquorilactobacillus</taxon>
    </lineage>
</organism>
<dbReference type="AlphaFoldDB" id="A0A0R1PZ15"/>
<feature type="transmembrane region" description="Helical" evidence="1">
    <location>
        <begin position="95"/>
        <end position="115"/>
    </location>
</feature>
<dbReference type="PANTHER" id="PTHR40076">
    <property type="entry name" value="MEMBRANE PROTEIN-RELATED"/>
    <property type="match status" value="1"/>
</dbReference>